<dbReference type="EMBL" id="MAYG01000012">
    <property type="protein sequence ID" value="OCA71330.1"/>
    <property type="molecule type" value="Genomic_DNA"/>
</dbReference>
<dbReference type="STRING" id="651561.BBI00_16540"/>
<dbReference type="OrthoDB" id="681022at2"/>
<name>A0A1B8ZI87_9FLAO</name>
<comment type="caution">
    <text evidence="1">The sequence shown here is derived from an EMBL/GenBank/DDBJ whole genome shotgun (WGS) entry which is preliminary data.</text>
</comment>
<evidence type="ECO:0000313" key="2">
    <source>
        <dbReference type="Proteomes" id="UP000093432"/>
    </source>
</evidence>
<evidence type="ECO:0008006" key="3">
    <source>
        <dbReference type="Google" id="ProtNLM"/>
    </source>
</evidence>
<proteinExistence type="predicted"/>
<sequence length="100" mass="11744">MLTENEILKIAKKYVSESEKDFKTQMVLLEDYIVKKSYGYIFFYTTKAKFENPESEIDIVGNAPFIVERKSGKIVEFGTARSSTYYIEEYEAGRWPLKNF</sequence>
<organism evidence="1 2">
    <name type="scientific">Chryseobacterium arthrosphaerae</name>
    <dbReference type="NCBI Taxonomy" id="651561"/>
    <lineage>
        <taxon>Bacteria</taxon>
        <taxon>Pseudomonadati</taxon>
        <taxon>Bacteroidota</taxon>
        <taxon>Flavobacteriia</taxon>
        <taxon>Flavobacteriales</taxon>
        <taxon>Weeksellaceae</taxon>
        <taxon>Chryseobacterium group</taxon>
        <taxon>Chryseobacterium</taxon>
    </lineage>
</organism>
<protein>
    <recommendedName>
        <fullName evidence="3">Immunity protein 35 domain-containing protein</fullName>
    </recommendedName>
</protein>
<dbReference type="Proteomes" id="UP000093432">
    <property type="component" value="Unassembled WGS sequence"/>
</dbReference>
<evidence type="ECO:0000313" key="1">
    <source>
        <dbReference type="EMBL" id="OCA71330.1"/>
    </source>
</evidence>
<dbReference type="RefSeq" id="WP_065399983.1">
    <property type="nucleotide sequence ID" value="NZ_JAKYXH010000003.1"/>
</dbReference>
<dbReference type="AlphaFoldDB" id="A0A1B8ZI87"/>
<reference evidence="2" key="1">
    <citation type="submission" date="2016-07" db="EMBL/GenBank/DDBJ databases">
        <authorList>
            <person name="Florea S."/>
            <person name="Webb J.S."/>
            <person name="Jaromczyk J."/>
            <person name="Schardl C.L."/>
        </authorList>
    </citation>
    <scope>NUCLEOTIDE SEQUENCE [LARGE SCALE GENOMIC DNA]</scope>
    <source>
        <strain evidence="2">CC-VM-7</strain>
    </source>
</reference>
<gene>
    <name evidence="1" type="ORF">BBI00_16540</name>
</gene>
<accession>A0A1B8ZI87</accession>